<gene>
    <name evidence="2" type="ORF">FIBRA_07504</name>
</gene>
<keyword evidence="3" id="KW-1185">Reference proteome</keyword>
<dbReference type="InParanoid" id="J4GV37"/>
<dbReference type="AlphaFoldDB" id="J4GV37"/>
<keyword evidence="1" id="KW-0812">Transmembrane</keyword>
<name>J4GV37_9APHY</name>
<sequence length="137" mass="15459">MTASTSSKVKVTDKTLRVERAKEYPQQVWYLIACFIATVALFQFVSWAVTKLTKKAPSSGDAESGARASRRGFSIRHIPRAIINFYRVIAFRWTLQIGSSYTLNLAEVFVICGYTAALFVWEFINSESPPQGQEHKC</sequence>
<dbReference type="Proteomes" id="UP000006352">
    <property type="component" value="Unassembled WGS sequence"/>
</dbReference>
<dbReference type="EMBL" id="HE797185">
    <property type="protein sequence ID" value="CCM05290.1"/>
    <property type="molecule type" value="Genomic_DNA"/>
</dbReference>
<evidence type="ECO:0000313" key="2">
    <source>
        <dbReference type="EMBL" id="CCM05290.1"/>
    </source>
</evidence>
<dbReference type="GeneID" id="24100201"/>
<evidence type="ECO:0000313" key="3">
    <source>
        <dbReference type="Proteomes" id="UP000006352"/>
    </source>
</evidence>
<dbReference type="RefSeq" id="XP_012184573.1">
    <property type="nucleotide sequence ID" value="XM_012329183.1"/>
</dbReference>
<feature type="transmembrane region" description="Helical" evidence="1">
    <location>
        <begin position="28"/>
        <end position="49"/>
    </location>
</feature>
<feature type="transmembrane region" description="Helical" evidence="1">
    <location>
        <begin position="101"/>
        <end position="121"/>
    </location>
</feature>
<reference evidence="2 3" key="1">
    <citation type="journal article" date="2012" name="Appl. Environ. Microbiol.">
        <title>Short-read sequencing for genomic analysis of the brown rot fungus Fibroporia radiculosa.</title>
        <authorList>
            <person name="Tang J.D."/>
            <person name="Perkins A.D."/>
            <person name="Sonstegard T.S."/>
            <person name="Schroeder S.G."/>
            <person name="Burgess S.C."/>
            <person name="Diehl S.V."/>
        </authorList>
    </citation>
    <scope>NUCLEOTIDE SEQUENCE [LARGE SCALE GENOMIC DNA]</scope>
    <source>
        <strain evidence="2 3">TFFH 294</strain>
    </source>
</reference>
<keyword evidence="1" id="KW-0472">Membrane</keyword>
<accession>J4GV37</accession>
<evidence type="ECO:0000256" key="1">
    <source>
        <dbReference type="SAM" id="Phobius"/>
    </source>
</evidence>
<organism evidence="2 3">
    <name type="scientific">Fibroporia radiculosa</name>
    <dbReference type="NCBI Taxonomy" id="599839"/>
    <lineage>
        <taxon>Eukaryota</taxon>
        <taxon>Fungi</taxon>
        <taxon>Dikarya</taxon>
        <taxon>Basidiomycota</taxon>
        <taxon>Agaricomycotina</taxon>
        <taxon>Agaricomycetes</taxon>
        <taxon>Polyporales</taxon>
        <taxon>Fibroporiaceae</taxon>
        <taxon>Fibroporia</taxon>
    </lineage>
</organism>
<keyword evidence="1" id="KW-1133">Transmembrane helix</keyword>
<protein>
    <submittedName>
        <fullName evidence="2">Uncharacterized protein</fullName>
    </submittedName>
</protein>
<dbReference type="STRING" id="599839.J4GV37"/>
<dbReference type="HOGENOM" id="CLU_1865155_0_0_1"/>
<proteinExistence type="predicted"/>
<dbReference type="OrthoDB" id="4494341at2759"/>